<feature type="domain" description="Alpha-amylase/4-alpha-glucanotransferase C-terminal" evidence="4">
    <location>
        <begin position="434"/>
        <end position="622"/>
    </location>
</feature>
<keyword evidence="6" id="KW-1185">Reference proteome</keyword>
<dbReference type="InterPro" id="IPR052046">
    <property type="entry name" value="GH57_Enzymes"/>
</dbReference>
<evidence type="ECO:0000256" key="1">
    <source>
        <dbReference type="ARBA" id="ARBA00006821"/>
    </source>
</evidence>
<dbReference type="InterPro" id="IPR011330">
    <property type="entry name" value="Glyco_hydro/deAcase_b/a-brl"/>
</dbReference>
<dbReference type="Gene3D" id="2.70.98.10">
    <property type="match status" value="1"/>
</dbReference>
<dbReference type="STRING" id="760011.Spico_0536"/>
<dbReference type="Proteomes" id="UP000007939">
    <property type="component" value="Chromosome"/>
</dbReference>
<evidence type="ECO:0000313" key="6">
    <source>
        <dbReference type="Proteomes" id="UP000007939"/>
    </source>
</evidence>
<dbReference type="InterPro" id="IPR011013">
    <property type="entry name" value="Gal_mutarotase_sf_dom"/>
</dbReference>
<dbReference type="HOGENOM" id="CLU_026700_0_0_12"/>
<sequence>MFIGAYSQIPHGSSPQAFKRVVDCALKPLLTHLYQKPWVRLHLYLSGALLECLDDSYPEINMLIVDLIKKEQLEFLTGGYYQPVLHVLPAKERSLQIEKMTTLLRKRFGKRARVLWCYNQIWNPSLVNTMKMCSLDAVVISPFDALGGKTGTEKPFRMQEMGKFIKVFPSDDGISYAVRQYADGQTDIEMLKRSMKTSLASHPDAFAMINIDQLCQGAAQMVPRDDEHVWNVFETVFSLFPEEVQSDQGKTQLYALVERPEEPLPLGYLPSGWYGRDASIEGVRAFNDLLVQDNTVNYLHARLLTLTEIVRAYRKNRDVRKYVEALLEKASGSAAYIRDSAGGPYTGGLRKYCYRHISAAEQQLMKQPDISFPFQQDVDYDGMDEYLVSGKVISGVLHARGGSLCELIHLPSAWNYADTAGVPAKDSTSAVPGLFQDCLLLNGAEVEKPDAQASKDIIRLANHIYDITVVDKKNTEFLASCTYPLKPAGNVIFIEKRYKFRTNAVIVTIRLKNEGQRQLVFKLGEQVNLTLGQHGGTVPVFSISRESSNIIPSGTMSKNHKSIRILDEENKTTLSLVSDARFSIFHQDFSVPVNTLLGFHEEYQYTELMPVWNVDLPSGAEMTYMLALKIER</sequence>
<dbReference type="Pfam" id="PF09095">
    <property type="entry name" value="AmyA-gluTrfs_C"/>
    <property type="match status" value="1"/>
</dbReference>
<comment type="similarity">
    <text evidence="1">Belongs to the glycosyl hydrolase 57 family.</text>
</comment>
<dbReference type="InterPro" id="IPR014718">
    <property type="entry name" value="GH-type_carb-bd"/>
</dbReference>
<dbReference type="Pfam" id="PF03065">
    <property type="entry name" value="Glyco_hydro_57"/>
    <property type="match status" value="1"/>
</dbReference>
<keyword evidence="2" id="KW-0119">Carbohydrate metabolism</keyword>
<keyword evidence="5" id="KW-0378">Hydrolase</keyword>
<dbReference type="eggNOG" id="COG1449">
    <property type="taxonomic scope" value="Bacteria"/>
</dbReference>
<name>F4GJC4_PARC1</name>
<dbReference type="Gene3D" id="3.20.110.20">
    <property type="match status" value="1"/>
</dbReference>
<dbReference type="OrthoDB" id="8476at2"/>
<dbReference type="KEGG" id="scc:Spico_0536"/>
<gene>
    <name evidence="5" type="ordered locus">Spico_0536</name>
</gene>
<dbReference type="SUPFAM" id="SSF88713">
    <property type="entry name" value="Glycoside hydrolase/deacetylase"/>
    <property type="match status" value="1"/>
</dbReference>
<protein>
    <submittedName>
        <fullName evidence="5">Glycoside hydrolase family 57</fullName>
    </submittedName>
</protein>
<proteinExistence type="inferred from homology"/>
<dbReference type="GO" id="GO:0005975">
    <property type="term" value="P:carbohydrate metabolic process"/>
    <property type="evidence" value="ECO:0007669"/>
    <property type="project" value="InterPro"/>
</dbReference>
<dbReference type="RefSeq" id="WP_013739160.1">
    <property type="nucleotide sequence ID" value="NC_015436.1"/>
</dbReference>
<dbReference type="EMBL" id="CP002659">
    <property type="protein sequence ID" value="AEC01764.1"/>
    <property type="molecule type" value="Genomic_DNA"/>
</dbReference>
<dbReference type="SUPFAM" id="SSF74650">
    <property type="entry name" value="Galactose mutarotase-like"/>
    <property type="match status" value="1"/>
</dbReference>
<reference evidence="6" key="1">
    <citation type="submission" date="2011-04" db="EMBL/GenBank/DDBJ databases">
        <title>The complete genome of Spirochaeta coccoides DSM 17374.</title>
        <authorList>
            <person name="Lucas S."/>
            <person name="Copeland A."/>
            <person name="Lapidus A."/>
            <person name="Bruce D."/>
            <person name="Goodwin L."/>
            <person name="Pitluck S."/>
            <person name="Peters L."/>
            <person name="Kyrpides N."/>
            <person name="Mavromatis K."/>
            <person name="Pagani I."/>
            <person name="Ivanova N."/>
            <person name="Ovchinnikova G."/>
            <person name="Lu M."/>
            <person name="Detter J.C."/>
            <person name="Tapia R."/>
            <person name="Han C."/>
            <person name="Land M."/>
            <person name="Hauser L."/>
            <person name="Markowitz V."/>
            <person name="Cheng J.-F."/>
            <person name="Hugenholtz P."/>
            <person name="Woyke T."/>
            <person name="Wu D."/>
            <person name="Spring S."/>
            <person name="Schroeder M."/>
            <person name="Brambilla E."/>
            <person name="Klenk H.-P."/>
            <person name="Eisen J.A."/>
        </authorList>
    </citation>
    <scope>NUCLEOTIDE SEQUENCE [LARGE SCALE GENOMIC DNA]</scope>
    <source>
        <strain evidence="6">ATCC BAA-1237 / DSM 17374 / SPN1</strain>
    </source>
</reference>
<reference evidence="5 6" key="2">
    <citation type="journal article" date="2012" name="Stand. Genomic Sci.">
        <title>Complete genome sequence of the termite hindgut bacterium Spirochaeta coccoides type strain (SPN1(T)), reclassification in the genus Sphaerochaeta as Sphaerochaeta coccoides comb. nov. and emendations of the family Spirochaetaceae and the genus Sphaerochaeta.</title>
        <authorList>
            <person name="Abt B."/>
            <person name="Han C."/>
            <person name="Scheuner C."/>
            <person name="Lu M."/>
            <person name="Lapidus A."/>
            <person name="Nolan M."/>
            <person name="Lucas S."/>
            <person name="Hammon N."/>
            <person name="Deshpande S."/>
            <person name="Cheng J.F."/>
            <person name="Tapia R."/>
            <person name="Goodwin L.A."/>
            <person name="Pitluck S."/>
            <person name="Liolios K."/>
            <person name="Pagani I."/>
            <person name="Ivanova N."/>
            <person name="Mavromatis K."/>
            <person name="Mikhailova N."/>
            <person name="Huntemann M."/>
            <person name="Pati A."/>
            <person name="Chen A."/>
            <person name="Palaniappan K."/>
            <person name="Land M."/>
            <person name="Hauser L."/>
            <person name="Brambilla E.M."/>
            <person name="Rohde M."/>
            <person name="Spring S."/>
            <person name="Gronow S."/>
            <person name="Goker M."/>
            <person name="Woyke T."/>
            <person name="Bristow J."/>
            <person name="Eisen J.A."/>
            <person name="Markowitz V."/>
            <person name="Hugenholtz P."/>
            <person name="Kyrpides N.C."/>
            <person name="Klenk H.P."/>
            <person name="Detter J.C."/>
        </authorList>
    </citation>
    <scope>NUCLEOTIDE SEQUENCE [LARGE SCALE GENOMIC DNA]</scope>
    <source>
        <strain evidence="6">ATCC BAA-1237 / DSM 17374 / SPN1</strain>
    </source>
</reference>
<dbReference type="GO" id="GO:0030246">
    <property type="term" value="F:carbohydrate binding"/>
    <property type="evidence" value="ECO:0007669"/>
    <property type="project" value="InterPro"/>
</dbReference>
<evidence type="ECO:0000313" key="5">
    <source>
        <dbReference type="EMBL" id="AEC01764.1"/>
    </source>
</evidence>
<organism evidence="5 6">
    <name type="scientific">Parasphaerochaeta coccoides (strain ATCC BAA-1237 / DSM 17374 / SPN1)</name>
    <name type="common">Sphaerochaeta coccoides</name>
    <dbReference type="NCBI Taxonomy" id="760011"/>
    <lineage>
        <taxon>Bacteria</taxon>
        <taxon>Pseudomonadati</taxon>
        <taxon>Spirochaetota</taxon>
        <taxon>Spirochaetia</taxon>
        <taxon>Spirochaetales</taxon>
        <taxon>Sphaerochaetaceae</taxon>
        <taxon>Parasphaerochaeta</taxon>
    </lineage>
</organism>
<evidence type="ECO:0000259" key="3">
    <source>
        <dbReference type="Pfam" id="PF03065"/>
    </source>
</evidence>
<dbReference type="InterPro" id="IPR015179">
    <property type="entry name" value="A-amylase/a-glucTrfase_C"/>
</dbReference>
<dbReference type="GO" id="GO:0016787">
    <property type="term" value="F:hydrolase activity"/>
    <property type="evidence" value="ECO:0007669"/>
    <property type="project" value="UniProtKB-KW"/>
</dbReference>
<feature type="domain" description="Glycoside hydrolase family 57 N-terminal" evidence="3">
    <location>
        <begin position="32"/>
        <end position="178"/>
    </location>
</feature>
<dbReference type="AlphaFoldDB" id="F4GJC4"/>
<dbReference type="PANTHER" id="PTHR36306:SF1">
    <property type="entry name" value="ALPHA-AMYLASE-RELATED"/>
    <property type="match status" value="1"/>
</dbReference>
<dbReference type="InterPro" id="IPR004300">
    <property type="entry name" value="Glyco_hydro_57_N"/>
</dbReference>
<evidence type="ECO:0000259" key="4">
    <source>
        <dbReference type="Pfam" id="PF09095"/>
    </source>
</evidence>
<evidence type="ECO:0000256" key="2">
    <source>
        <dbReference type="ARBA" id="ARBA00023277"/>
    </source>
</evidence>
<dbReference type="PANTHER" id="PTHR36306">
    <property type="entry name" value="ALPHA-AMYLASE-RELATED-RELATED"/>
    <property type="match status" value="1"/>
</dbReference>
<accession>F4GJC4</accession>